<reference evidence="1" key="2">
    <citation type="journal article" date="2015" name="Data Brief">
        <title>Shoot transcriptome of the giant reed, Arundo donax.</title>
        <authorList>
            <person name="Barrero R.A."/>
            <person name="Guerrero F.D."/>
            <person name="Moolhuijzen P."/>
            <person name="Goolsby J.A."/>
            <person name="Tidwell J."/>
            <person name="Bellgard S.E."/>
            <person name="Bellgard M.I."/>
        </authorList>
    </citation>
    <scope>NUCLEOTIDE SEQUENCE</scope>
    <source>
        <tissue evidence="1">Shoot tissue taken approximately 20 cm above the soil surface</tissue>
    </source>
</reference>
<sequence length="11" mass="1250">MAVVFVWSQSP</sequence>
<name>A0A0A8XZZ5_ARUDO</name>
<organism evidence="1">
    <name type="scientific">Arundo donax</name>
    <name type="common">Giant reed</name>
    <name type="synonym">Donax arundinaceus</name>
    <dbReference type="NCBI Taxonomy" id="35708"/>
    <lineage>
        <taxon>Eukaryota</taxon>
        <taxon>Viridiplantae</taxon>
        <taxon>Streptophyta</taxon>
        <taxon>Embryophyta</taxon>
        <taxon>Tracheophyta</taxon>
        <taxon>Spermatophyta</taxon>
        <taxon>Magnoliopsida</taxon>
        <taxon>Liliopsida</taxon>
        <taxon>Poales</taxon>
        <taxon>Poaceae</taxon>
        <taxon>PACMAD clade</taxon>
        <taxon>Arundinoideae</taxon>
        <taxon>Arundineae</taxon>
        <taxon>Arundo</taxon>
    </lineage>
</organism>
<dbReference type="EMBL" id="GBRH01278434">
    <property type="protein sequence ID" value="JAD19461.1"/>
    <property type="molecule type" value="Transcribed_RNA"/>
</dbReference>
<protein>
    <submittedName>
        <fullName evidence="1">Uncharacterized protein</fullName>
    </submittedName>
</protein>
<accession>A0A0A8XZZ5</accession>
<evidence type="ECO:0000313" key="1">
    <source>
        <dbReference type="EMBL" id="JAD19461.1"/>
    </source>
</evidence>
<proteinExistence type="predicted"/>
<reference evidence="1" key="1">
    <citation type="submission" date="2014-09" db="EMBL/GenBank/DDBJ databases">
        <authorList>
            <person name="Magalhaes I.L.F."/>
            <person name="Oliveira U."/>
            <person name="Santos F.R."/>
            <person name="Vidigal T.H.D.A."/>
            <person name="Brescovit A.D."/>
            <person name="Santos A.J."/>
        </authorList>
    </citation>
    <scope>NUCLEOTIDE SEQUENCE</scope>
    <source>
        <tissue evidence="1">Shoot tissue taken approximately 20 cm above the soil surface</tissue>
    </source>
</reference>